<reference evidence="1 2" key="1">
    <citation type="journal article" date="2014" name="Int. J. Syst. Evol. Microbiol.">
        <title>Phaeodactylibacter xiamenensis gen. nov., sp. nov., a member of the family Saprospiraceae isolated from the marine alga Phaeodactylum tricornutum.</title>
        <authorList>
            <person name="Chen Z.Jr."/>
            <person name="Lei X."/>
            <person name="Lai Q."/>
            <person name="Li Y."/>
            <person name="Zhang B."/>
            <person name="Zhang J."/>
            <person name="Zhang H."/>
            <person name="Yang L."/>
            <person name="Zheng W."/>
            <person name="Tian Y."/>
            <person name="Yu Z."/>
            <person name="Xu H.Jr."/>
            <person name="Zheng T."/>
        </authorList>
    </citation>
    <scope>NUCLEOTIDE SEQUENCE [LARGE SCALE GENOMIC DNA]</scope>
    <source>
        <strain evidence="1 2">KD52</strain>
    </source>
</reference>
<name>A0A098S5L6_9BACT</name>
<evidence type="ECO:0000313" key="1">
    <source>
        <dbReference type="EMBL" id="KGE87395.1"/>
    </source>
</evidence>
<dbReference type="RefSeq" id="WP_044222324.1">
    <property type="nucleotide sequence ID" value="NZ_JBKAGJ010000015.1"/>
</dbReference>
<proteinExistence type="predicted"/>
<dbReference type="AlphaFoldDB" id="A0A098S5L6"/>
<sequence length="257" mass="30071">MPKRDLKQQLEALVDHYNRPGFIEDDPISIPHQFTRKQDIEIMGFWAAMLAWGQRKTIINKAQELVALMDGAPYEFITQHTEEDRARFLSFKHRTFQPTDTLYFLDFLQRYYRAHDSLETAFARHLSSDAEHVGPALAGFHEGFFDHPFAPQRTRKHVATPVRKSTCKRLNMFLRWMVRSDERGVDFGLWNTIRPGQLLMPLDVHVERVARRLGLLTRKQVDWQAVLELTEALRRYDPADPVKYDFALFGMGVLEGK</sequence>
<dbReference type="InterPro" id="IPR011257">
    <property type="entry name" value="DNA_glycosylase"/>
</dbReference>
<dbReference type="GO" id="GO:0006281">
    <property type="term" value="P:DNA repair"/>
    <property type="evidence" value="ECO:0007669"/>
    <property type="project" value="InterPro"/>
</dbReference>
<dbReference type="InterPro" id="IPR014127">
    <property type="entry name" value="CHP02757"/>
</dbReference>
<evidence type="ECO:0008006" key="3">
    <source>
        <dbReference type="Google" id="ProtNLM"/>
    </source>
</evidence>
<evidence type="ECO:0000313" key="2">
    <source>
        <dbReference type="Proteomes" id="UP000029736"/>
    </source>
</evidence>
<dbReference type="EMBL" id="JPOS01000037">
    <property type="protein sequence ID" value="KGE87395.1"/>
    <property type="molecule type" value="Genomic_DNA"/>
</dbReference>
<dbReference type="NCBIfam" id="TIGR02757">
    <property type="entry name" value="TIGR02757 family protein"/>
    <property type="match status" value="1"/>
</dbReference>
<dbReference type="OrthoDB" id="9773332at2"/>
<dbReference type="GO" id="GO:0003824">
    <property type="term" value="F:catalytic activity"/>
    <property type="evidence" value="ECO:0007669"/>
    <property type="project" value="InterPro"/>
</dbReference>
<protein>
    <recommendedName>
        <fullName evidence="3">TIGR02757 family protein</fullName>
    </recommendedName>
</protein>
<comment type="caution">
    <text evidence="1">The sequence shown here is derived from an EMBL/GenBank/DDBJ whole genome shotgun (WGS) entry which is preliminary data.</text>
</comment>
<dbReference type="STRING" id="1524460.IX84_15485"/>
<dbReference type="Pfam" id="PF09674">
    <property type="entry name" value="DUF2400"/>
    <property type="match status" value="1"/>
</dbReference>
<gene>
    <name evidence="1" type="ORF">IX84_15485</name>
</gene>
<dbReference type="Proteomes" id="UP000029736">
    <property type="component" value="Unassembled WGS sequence"/>
</dbReference>
<organism evidence="1 2">
    <name type="scientific">Phaeodactylibacter xiamenensis</name>
    <dbReference type="NCBI Taxonomy" id="1524460"/>
    <lineage>
        <taxon>Bacteria</taxon>
        <taxon>Pseudomonadati</taxon>
        <taxon>Bacteroidota</taxon>
        <taxon>Saprospiria</taxon>
        <taxon>Saprospirales</taxon>
        <taxon>Haliscomenobacteraceae</taxon>
        <taxon>Phaeodactylibacter</taxon>
    </lineage>
</organism>
<keyword evidence="2" id="KW-1185">Reference proteome</keyword>
<accession>A0A098S5L6</accession>
<dbReference type="SUPFAM" id="SSF48150">
    <property type="entry name" value="DNA-glycosylase"/>
    <property type="match status" value="1"/>
</dbReference>